<sequence length="81" mass="9159">LILLQRRAYELDELKAMLDAYAKGDAAPHMLLLLGTGYRDRLIYSRAEGFLRRLTAEFPKSPEAARAAVLLKNLRIDSGNR</sequence>
<dbReference type="Gene3D" id="1.25.40.10">
    <property type="entry name" value="Tetratricopeptide repeat domain"/>
    <property type="match status" value="1"/>
</dbReference>
<accession>X0UNL6</accession>
<feature type="non-terminal residue" evidence="1">
    <location>
        <position position="1"/>
    </location>
</feature>
<proteinExistence type="predicted"/>
<dbReference type="EMBL" id="BARS01015404">
    <property type="protein sequence ID" value="GAF90080.1"/>
    <property type="molecule type" value="Genomic_DNA"/>
</dbReference>
<organism evidence="1">
    <name type="scientific">marine sediment metagenome</name>
    <dbReference type="NCBI Taxonomy" id="412755"/>
    <lineage>
        <taxon>unclassified sequences</taxon>
        <taxon>metagenomes</taxon>
        <taxon>ecological metagenomes</taxon>
    </lineage>
</organism>
<protein>
    <recommendedName>
        <fullName evidence="2">Outer membrane lipoprotein BamD-like domain-containing protein</fullName>
    </recommendedName>
</protein>
<evidence type="ECO:0008006" key="2">
    <source>
        <dbReference type="Google" id="ProtNLM"/>
    </source>
</evidence>
<dbReference type="InterPro" id="IPR011990">
    <property type="entry name" value="TPR-like_helical_dom_sf"/>
</dbReference>
<reference evidence="1" key="1">
    <citation type="journal article" date="2014" name="Front. Microbiol.">
        <title>High frequency of phylogenetically diverse reductive dehalogenase-homologous genes in deep subseafloor sedimentary metagenomes.</title>
        <authorList>
            <person name="Kawai M."/>
            <person name="Futagami T."/>
            <person name="Toyoda A."/>
            <person name="Takaki Y."/>
            <person name="Nishi S."/>
            <person name="Hori S."/>
            <person name="Arai W."/>
            <person name="Tsubouchi T."/>
            <person name="Morono Y."/>
            <person name="Uchiyama I."/>
            <person name="Ito T."/>
            <person name="Fujiyama A."/>
            <person name="Inagaki F."/>
            <person name="Takami H."/>
        </authorList>
    </citation>
    <scope>NUCLEOTIDE SEQUENCE</scope>
    <source>
        <strain evidence="1">Expedition CK06-06</strain>
    </source>
</reference>
<name>X0UNL6_9ZZZZ</name>
<dbReference type="AlphaFoldDB" id="X0UNL6"/>
<gene>
    <name evidence="1" type="ORF">S01H1_25494</name>
</gene>
<evidence type="ECO:0000313" key="1">
    <source>
        <dbReference type="EMBL" id="GAF90080.1"/>
    </source>
</evidence>
<comment type="caution">
    <text evidence="1">The sequence shown here is derived from an EMBL/GenBank/DDBJ whole genome shotgun (WGS) entry which is preliminary data.</text>
</comment>